<gene>
    <name evidence="2" type="ORF">HDA37_003164</name>
</gene>
<comment type="caution">
    <text evidence="2">The sequence shown here is derived from an EMBL/GenBank/DDBJ whole genome shotgun (WGS) entry which is preliminary data.</text>
</comment>
<reference evidence="2 3" key="1">
    <citation type="submission" date="2020-07" db="EMBL/GenBank/DDBJ databases">
        <title>Sequencing the genomes of 1000 actinobacteria strains.</title>
        <authorList>
            <person name="Klenk H.-P."/>
        </authorList>
    </citation>
    <scope>NUCLEOTIDE SEQUENCE [LARGE SCALE GENOMIC DNA]</scope>
    <source>
        <strain evidence="2 3">DSM 44749</strain>
    </source>
</reference>
<evidence type="ECO:0000256" key="1">
    <source>
        <dbReference type="SAM" id="MobiDB-lite"/>
    </source>
</evidence>
<protein>
    <submittedName>
        <fullName evidence="2">Uncharacterized protein</fullName>
    </submittedName>
</protein>
<evidence type="ECO:0000313" key="2">
    <source>
        <dbReference type="EMBL" id="NYG02879.1"/>
    </source>
</evidence>
<name>A0A852W2H7_PSEA5</name>
<sequence length="697" mass="73217">MLDVRVSEDTDIDALVAFVERLASAGRGGAAPRTAAARITGDVRAGRVPAGLRTLSTALGAAAPPRPEEDPAHPSTLLGVVAEEPLVVLSDTSPGELARALAELTGYGMRVLLTGAPAERVAAVHDALPASVAGRVATSFPELPVPELQRLRRLLARVGADRTARRGQQLPDVDGMPDPADVAGCCERAGRVVAGAETGEARIVPGLLRDLDADRRGAVTQVARCVLRSLETIAAAPDADRLREVVGRLVHQGLRAEFEALQGHSARQRDDRARYAAGPAIEIVEPLPQGGADVIRRYLDFLDSGGRTRSYFRPQEQKDAEPHLRRFRVAGEAPQNHDHVVAIVHHLDLTRRDDEIARLCSMLGLPIPRDPSELPALTDTLDRVAATARSVGALRHDVLFLQQDSPVSVPDLAAAERVARAIVDYDEHGDPAEAADELERLAATCADRVPDGARAPEHEAVVAALRAHDPQAYTDACEELDRARREVADRDELDRLLGELAGTHPQLAETWAADAGRGVPGFGLVVSEPVDDVLGTLPPADTADLVVVLGAGAMQADGLLLTAAAPRMLAVVGDEPRAASSGTTLLEVLNQASARFLRGTGDRTAAVRPDPAVPVVPPLSSVPAARTAAEAPEVPVAVPAQAGPVTAHEAVETPVPAPRPAPRGSDTAPRDDEPSRPSTPSAMAPGPRPAVTGGRED</sequence>
<dbReference type="GeneID" id="98052898"/>
<accession>A0A852W2H7</accession>
<evidence type="ECO:0000313" key="3">
    <source>
        <dbReference type="Proteomes" id="UP000549695"/>
    </source>
</evidence>
<proteinExistence type="predicted"/>
<dbReference type="EMBL" id="JACCCZ010000001">
    <property type="protein sequence ID" value="NYG02879.1"/>
    <property type="molecule type" value="Genomic_DNA"/>
</dbReference>
<dbReference type="RefSeq" id="WP_179761506.1">
    <property type="nucleotide sequence ID" value="NZ_BAAAJZ010000003.1"/>
</dbReference>
<dbReference type="Proteomes" id="UP000549695">
    <property type="component" value="Unassembled WGS sequence"/>
</dbReference>
<dbReference type="AlphaFoldDB" id="A0A852W2H7"/>
<keyword evidence="3" id="KW-1185">Reference proteome</keyword>
<feature type="region of interest" description="Disordered" evidence="1">
    <location>
        <begin position="642"/>
        <end position="697"/>
    </location>
</feature>
<organism evidence="2 3">
    <name type="scientific">Pseudonocardia alni</name>
    <name type="common">Amycolata alni</name>
    <dbReference type="NCBI Taxonomy" id="33907"/>
    <lineage>
        <taxon>Bacteria</taxon>
        <taxon>Bacillati</taxon>
        <taxon>Actinomycetota</taxon>
        <taxon>Actinomycetes</taxon>
        <taxon>Pseudonocardiales</taxon>
        <taxon>Pseudonocardiaceae</taxon>
        <taxon>Pseudonocardia</taxon>
    </lineage>
</organism>